<dbReference type="GeneID" id="92027604"/>
<feature type="compositionally biased region" description="Low complexity" evidence="1">
    <location>
        <begin position="60"/>
        <end position="99"/>
    </location>
</feature>
<reference evidence="2 3" key="1">
    <citation type="submission" date="2024-04" db="EMBL/GenBank/DDBJ databases">
        <title>Phyllosticta paracitricarpa is synonymous to the EU quarantine fungus P. citricarpa based on phylogenomic analyses.</title>
        <authorList>
            <consortium name="Lawrence Berkeley National Laboratory"/>
            <person name="Van ingen-buijs V.A."/>
            <person name="Van westerhoven A.C."/>
            <person name="Haridas S."/>
            <person name="Skiadas P."/>
            <person name="Martin F."/>
            <person name="Groenewald J.Z."/>
            <person name="Crous P.W."/>
            <person name="Seidl M.F."/>
        </authorList>
    </citation>
    <scope>NUCLEOTIDE SEQUENCE [LARGE SCALE GENOMIC DNA]</scope>
    <source>
        <strain evidence="2 3">CPC 17464</strain>
    </source>
</reference>
<sequence length="464" mass="51075">MNRQQDVVDNDGAAPPAHGKQSEPSMSSRITASASGLAKDFFTNASAQDAHAAFTSASGLSAKLPNGSSSSASSPWSEALPARPNGSSTGSASGGQSYSNEGFREASSASHQVPDFDFDAFLQGQDAQEYQLTNEPTRTWPDEHQPQNGQPTDDWVAHFQTHGAISKEAPRIDSPWQNQNRNGTTVGHDEYDDGAAVRDILSFPDPTDYEYNMLSDSTQEPPSNLFSPNYTPQEQEIVQKIKSSLPPPPQHRSLSQDHPLNLRPEFAADAHTEHALRELVDVLQSEQERAILNDTPVQKEFLADWEDVLTSYTDQVWGDMLPIVKEARSQLQEVKSGMNRLDNKAVARLRMILGHVVGAEEVATSVAARSEAALETQGRAVGVQENVLRQNSQGMARRIGDEMYIDERGYFNPATHQKPNEPQRDQGYQSDGSEESDFDLPTFHCPWISCHEVCQPPQPPLSLR</sequence>
<organism evidence="2 3">
    <name type="scientific">Phyllosticta citribraziliensis</name>
    <dbReference type="NCBI Taxonomy" id="989973"/>
    <lineage>
        <taxon>Eukaryota</taxon>
        <taxon>Fungi</taxon>
        <taxon>Dikarya</taxon>
        <taxon>Ascomycota</taxon>
        <taxon>Pezizomycotina</taxon>
        <taxon>Dothideomycetes</taxon>
        <taxon>Dothideomycetes incertae sedis</taxon>
        <taxon>Botryosphaeriales</taxon>
        <taxon>Phyllostictaceae</taxon>
        <taxon>Phyllosticta</taxon>
    </lineage>
</organism>
<evidence type="ECO:0000313" key="2">
    <source>
        <dbReference type="EMBL" id="KAK7542876.1"/>
    </source>
</evidence>
<accession>A0ABR1M5K4</accession>
<feature type="compositionally biased region" description="Polar residues" evidence="1">
    <location>
        <begin position="22"/>
        <end position="31"/>
    </location>
</feature>
<evidence type="ECO:0000313" key="3">
    <source>
        <dbReference type="Proteomes" id="UP001360953"/>
    </source>
</evidence>
<dbReference type="RefSeq" id="XP_066659169.1">
    <property type="nucleotide sequence ID" value="XM_066794698.1"/>
</dbReference>
<name>A0ABR1M5K4_9PEZI</name>
<proteinExistence type="predicted"/>
<feature type="region of interest" description="Disordered" evidence="1">
    <location>
        <begin position="1"/>
        <end position="31"/>
    </location>
</feature>
<evidence type="ECO:0000256" key="1">
    <source>
        <dbReference type="SAM" id="MobiDB-lite"/>
    </source>
</evidence>
<protein>
    <submittedName>
        <fullName evidence="2">Uncharacterized protein</fullName>
    </submittedName>
</protein>
<feature type="region of interest" description="Disordered" evidence="1">
    <location>
        <begin position="411"/>
        <end position="437"/>
    </location>
</feature>
<dbReference type="Proteomes" id="UP001360953">
    <property type="component" value="Unassembled WGS sequence"/>
</dbReference>
<feature type="region of interest" description="Disordered" evidence="1">
    <location>
        <begin position="60"/>
        <end position="115"/>
    </location>
</feature>
<keyword evidence="3" id="KW-1185">Reference proteome</keyword>
<comment type="caution">
    <text evidence="2">The sequence shown here is derived from an EMBL/GenBank/DDBJ whole genome shotgun (WGS) entry which is preliminary data.</text>
</comment>
<dbReference type="EMBL" id="JBBPEH010000002">
    <property type="protein sequence ID" value="KAK7542876.1"/>
    <property type="molecule type" value="Genomic_DNA"/>
</dbReference>
<gene>
    <name evidence="2" type="ORF">J3D65DRAFT_232275</name>
</gene>